<evidence type="ECO:0000313" key="2">
    <source>
        <dbReference type="EMBL" id="SHG47571.1"/>
    </source>
</evidence>
<dbReference type="RefSeq" id="WP_021661296.1">
    <property type="nucleotide sequence ID" value="NZ_FQVY01000004.1"/>
</dbReference>
<organism evidence="2 3">
    <name type="scientific">Bittarella massiliensis</name>
    <name type="common">ex Durand et al. 2017</name>
    <dbReference type="NCBI Taxonomy" id="1720313"/>
    <lineage>
        <taxon>Bacteria</taxon>
        <taxon>Bacillati</taxon>
        <taxon>Bacillota</taxon>
        <taxon>Clostridia</taxon>
        <taxon>Eubacteriales</taxon>
        <taxon>Oscillospiraceae</taxon>
        <taxon>Bittarella (ex Durand et al. 2017)</taxon>
    </lineage>
</organism>
<evidence type="ECO:0000313" key="4">
    <source>
        <dbReference type="Proteomes" id="UP000474718"/>
    </source>
</evidence>
<evidence type="ECO:0000313" key="1">
    <source>
        <dbReference type="EMBL" id="MZL69435.1"/>
    </source>
</evidence>
<protein>
    <submittedName>
        <fullName evidence="2">Uncharacterized protein</fullName>
    </submittedName>
</protein>
<name>A0AAQ1MF40_9FIRM</name>
<comment type="caution">
    <text evidence="2">The sequence shown here is derived from an EMBL/GenBank/DDBJ whole genome shotgun (WGS) entry which is preliminary data.</text>
</comment>
<evidence type="ECO:0000313" key="3">
    <source>
        <dbReference type="Proteomes" id="UP000184089"/>
    </source>
</evidence>
<reference evidence="3" key="2">
    <citation type="submission" date="2016-11" db="EMBL/GenBank/DDBJ databases">
        <authorList>
            <person name="Jaros S."/>
            <person name="Januszkiewicz K."/>
            <person name="Wedrychowicz H."/>
        </authorList>
    </citation>
    <scope>NUCLEOTIDE SEQUENCE [LARGE SCALE GENOMIC DNA]</scope>
    <source>
        <strain evidence="3">DSM 4029</strain>
    </source>
</reference>
<sequence>MERKTPSAAADTERCLLDCGFPGEARRQYLRCATDRLPLLYRQRRALMDDLHAVQRKVDAVDYLIRAVERASGRQR</sequence>
<reference evidence="1 4" key="3">
    <citation type="journal article" date="2019" name="Nat. Med.">
        <title>A library of human gut bacterial isolates paired with longitudinal multiomics data enables mechanistic microbiome research.</title>
        <authorList>
            <person name="Poyet M."/>
            <person name="Groussin M."/>
            <person name="Gibbons S.M."/>
            <person name="Avila-Pacheco J."/>
            <person name="Jiang X."/>
            <person name="Kearney S.M."/>
            <person name="Perrotta A.R."/>
            <person name="Berdy B."/>
            <person name="Zhao S."/>
            <person name="Lieberman T.D."/>
            <person name="Swanson P.K."/>
            <person name="Smith M."/>
            <person name="Roesemann S."/>
            <person name="Alexander J.E."/>
            <person name="Rich S.A."/>
            <person name="Livny J."/>
            <person name="Vlamakis H."/>
            <person name="Clish C."/>
            <person name="Bullock K."/>
            <person name="Deik A."/>
            <person name="Scott J."/>
            <person name="Pierce K.A."/>
            <person name="Xavier R.J."/>
            <person name="Alm E.J."/>
        </authorList>
    </citation>
    <scope>NUCLEOTIDE SEQUENCE [LARGE SCALE GENOMIC DNA]</scope>
    <source>
        <strain evidence="1 4">BIOML-A2</strain>
    </source>
</reference>
<gene>
    <name evidence="1" type="ORF">GT747_06595</name>
    <name evidence="2" type="ORF">SAMN05444424_2502</name>
</gene>
<dbReference type="EMBL" id="WWVX01000003">
    <property type="protein sequence ID" value="MZL69435.1"/>
    <property type="molecule type" value="Genomic_DNA"/>
</dbReference>
<dbReference type="AlphaFoldDB" id="A0AAQ1MF40"/>
<dbReference type="Proteomes" id="UP000474718">
    <property type="component" value="Unassembled WGS sequence"/>
</dbReference>
<accession>A0AAQ1MF40</accession>
<reference evidence="2" key="1">
    <citation type="submission" date="2016-11" db="EMBL/GenBank/DDBJ databases">
        <authorList>
            <person name="Varghese N."/>
            <person name="Submissions S."/>
        </authorList>
    </citation>
    <scope>NUCLEOTIDE SEQUENCE</scope>
    <source>
        <strain evidence="2">DSM 4029</strain>
    </source>
</reference>
<keyword evidence="4" id="KW-1185">Reference proteome</keyword>
<dbReference type="EMBL" id="FQVY01000004">
    <property type="protein sequence ID" value="SHG47571.1"/>
    <property type="molecule type" value="Genomic_DNA"/>
</dbReference>
<dbReference type="Proteomes" id="UP000184089">
    <property type="component" value="Unassembled WGS sequence"/>
</dbReference>
<proteinExistence type="predicted"/>